<evidence type="ECO:0000256" key="1">
    <source>
        <dbReference type="SAM" id="MobiDB-lite"/>
    </source>
</evidence>
<proteinExistence type="predicted"/>
<organism evidence="2 3">
    <name type="scientific">Marasmius crinis-equi</name>
    <dbReference type="NCBI Taxonomy" id="585013"/>
    <lineage>
        <taxon>Eukaryota</taxon>
        <taxon>Fungi</taxon>
        <taxon>Dikarya</taxon>
        <taxon>Basidiomycota</taxon>
        <taxon>Agaricomycotina</taxon>
        <taxon>Agaricomycetes</taxon>
        <taxon>Agaricomycetidae</taxon>
        <taxon>Agaricales</taxon>
        <taxon>Marasmiineae</taxon>
        <taxon>Marasmiaceae</taxon>
        <taxon>Marasmius</taxon>
    </lineage>
</organism>
<dbReference type="Proteomes" id="UP001465976">
    <property type="component" value="Unassembled WGS sequence"/>
</dbReference>
<evidence type="ECO:0000313" key="2">
    <source>
        <dbReference type="EMBL" id="KAL0570319.1"/>
    </source>
</evidence>
<accession>A0ABR3F5F0</accession>
<dbReference type="EMBL" id="JBAHYK010000956">
    <property type="protein sequence ID" value="KAL0570319.1"/>
    <property type="molecule type" value="Genomic_DNA"/>
</dbReference>
<comment type="caution">
    <text evidence="2">The sequence shown here is derived from an EMBL/GenBank/DDBJ whole genome shotgun (WGS) entry which is preliminary data.</text>
</comment>
<feature type="region of interest" description="Disordered" evidence="1">
    <location>
        <begin position="36"/>
        <end position="63"/>
    </location>
</feature>
<gene>
    <name evidence="2" type="ORF">V5O48_011645</name>
</gene>
<name>A0ABR3F5F0_9AGAR</name>
<keyword evidence="3" id="KW-1185">Reference proteome</keyword>
<sequence>MSSPVWVLMELWMTESMHDVFEGELGRVGRRSGICSLRPPSSPSAQGNREGFSESEPYPSELTDDGFKAYLEDLRRETRTFAMTHLPCNLICTQTGACEGSGLAGEAWKIRNVFVGDHSLPTPAKLSEW</sequence>
<protein>
    <submittedName>
        <fullName evidence="2">Uncharacterized protein</fullName>
    </submittedName>
</protein>
<reference evidence="2 3" key="1">
    <citation type="submission" date="2024-02" db="EMBL/GenBank/DDBJ databases">
        <title>A draft genome for the cacao thread blight pathogen Marasmius crinis-equi.</title>
        <authorList>
            <person name="Cohen S.P."/>
            <person name="Baruah I.K."/>
            <person name="Amoako-Attah I."/>
            <person name="Bukari Y."/>
            <person name="Meinhardt L.W."/>
            <person name="Bailey B.A."/>
        </authorList>
    </citation>
    <scope>NUCLEOTIDE SEQUENCE [LARGE SCALE GENOMIC DNA]</scope>
    <source>
        <strain evidence="2 3">GH-76</strain>
    </source>
</reference>
<evidence type="ECO:0000313" key="3">
    <source>
        <dbReference type="Proteomes" id="UP001465976"/>
    </source>
</evidence>